<dbReference type="GO" id="GO:0022857">
    <property type="term" value="F:transmembrane transporter activity"/>
    <property type="evidence" value="ECO:0007669"/>
    <property type="project" value="InterPro"/>
</dbReference>
<feature type="transmembrane region" description="Helical" evidence="1">
    <location>
        <begin position="209"/>
        <end position="231"/>
    </location>
</feature>
<name>A0A8J3X2Z1_9ACTN</name>
<organism evidence="2 3">
    <name type="scientific">Planosporangium mesophilum</name>
    <dbReference type="NCBI Taxonomy" id="689768"/>
    <lineage>
        <taxon>Bacteria</taxon>
        <taxon>Bacillati</taxon>
        <taxon>Actinomycetota</taxon>
        <taxon>Actinomycetes</taxon>
        <taxon>Micromonosporales</taxon>
        <taxon>Micromonosporaceae</taxon>
        <taxon>Planosporangium</taxon>
    </lineage>
</organism>
<feature type="transmembrane region" description="Helical" evidence="1">
    <location>
        <begin position="49"/>
        <end position="72"/>
    </location>
</feature>
<dbReference type="RefSeq" id="WP_203935851.1">
    <property type="nucleotide sequence ID" value="NZ_BOON01000051.1"/>
</dbReference>
<feature type="transmembrane region" description="Helical" evidence="1">
    <location>
        <begin position="102"/>
        <end position="125"/>
    </location>
</feature>
<dbReference type="AlphaFoldDB" id="A0A8J3X2Z1"/>
<evidence type="ECO:0000313" key="3">
    <source>
        <dbReference type="Proteomes" id="UP000599074"/>
    </source>
</evidence>
<feature type="transmembrane region" description="Helical" evidence="1">
    <location>
        <begin position="335"/>
        <end position="357"/>
    </location>
</feature>
<feature type="transmembrane region" description="Helical" evidence="1">
    <location>
        <begin position="79"/>
        <end position="96"/>
    </location>
</feature>
<evidence type="ECO:0000256" key="1">
    <source>
        <dbReference type="SAM" id="Phobius"/>
    </source>
</evidence>
<sequence>MIDKRRPTRHPVLLGVAIALVAANLRPALASVGPVLADLRADLGLPGTGAAVLTAVPVLCLGALAATAPALARRWGMEPVIAAVVGVVGVALLLRVSGGTTVLFAGTVLVSGAIAVANVLLPAVIKRDFPDRSGTMMGVYSMALSGSAAIAAGATVPLGDVVGHGWRGALGVWALPAAIAFLLWLPFTRGRHTPPAGAPAGRSLMREPLAWQVTVFFGLQSLSFYAVLSWLPSIYRDHGYSPAAAGLMLSVSALIQIPVSLALPHLATRLPDQRALAAGCTLFIAAGLGGVLLAPTTLPYLWMILMGVGHGAAFAIGLTLFVLRTRATTDTARLSAMAQTFGYLLAGTGPLLVGAVHDAAGSWAPALGLLLLLTVPQLVAGVLAGRSRHVGSAG</sequence>
<proteinExistence type="predicted"/>
<accession>A0A8J3X2Z1</accession>
<dbReference type="SUPFAM" id="SSF103473">
    <property type="entry name" value="MFS general substrate transporter"/>
    <property type="match status" value="1"/>
</dbReference>
<dbReference type="InterPro" id="IPR011701">
    <property type="entry name" value="MFS"/>
</dbReference>
<dbReference type="EMBL" id="BOON01000051">
    <property type="protein sequence ID" value="GII25416.1"/>
    <property type="molecule type" value="Genomic_DNA"/>
</dbReference>
<evidence type="ECO:0000313" key="2">
    <source>
        <dbReference type="EMBL" id="GII25416.1"/>
    </source>
</evidence>
<feature type="transmembrane region" description="Helical" evidence="1">
    <location>
        <begin position="363"/>
        <end position="384"/>
    </location>
</feature>
<keyword evidence="3" id="KW-1185">Reference proteome</keyword>
<feature type="transmembrane region" description="Helical" evidence="1">
    <location>
        <begin position="170"/>
        <end position="188"/>
    </location>
</feature>
<dbReference type="CDD" id="cd17339">
    <property type="entry name" value="MFS_NIMT_CynX_like"/>
    <property type="match status" value="1"/>
</dbReference>
<dbReference type="InterPro" id="IPR052524">
    <property type="entry name" value="MFS_Cyanate_Porter"/>
</dbReference>
<feature type="transmembrane region" description="Helical" evidence="1">
    <location>
        <begin position="137"/>
        <end position="158"/>
    </location>
</feature>
<dbReference type="InterPro" id="IPR036259">
    <property type="entry name" value="MFS_trans_sf"/>
</dbReference>
<keyword evidence="1" id="KW-0472">Membrane</keyword>
<dbReference type="PANTHER" id="PTHR23523:SF2">
    <property type="entry name" value="2-NITROIMIDAZOLE TRANSPORTER"/>
    <property type="match status" value="1"/>
</dbReference>
<reference evidence="2" key="1">
    <citation type="submission" date="2021-01" db="EMBL/GenBank/DDBJ databases">
        <title>Whole genome shotgun sequence of Planosporangium mesophilum NBRC 109066.</title>
        <authorList>
            <person name="Komaki H."/>
            <person name="Tamura T."/>
        </authorList>
    </citation>
    <scope>NUCLEOTIDE SEQUENCE</scope>
    <source>
        <strain evidence="2">NBRC 109066</strain>
    </source>
</reference>
<dbReference type="Proteomes" id="UP000599074">
    <property type="component" value="Unassembled WGS sequence"/>
</dbReference>
<keyword evidence="1" id="KW-0812">Transmembrane</keyword>
<comment type="caution">
    <text evidence="2">The sequence shown here is derived from an EMBL/GenBank/DDBJ whole genome shotgun (WGS) entry which is preliminary data.</text>
</comment>
<keyword evidence="1" id="KW-1133">Transmembrane helix</keyword>
<dbReference type="Gene3D" id="1.20.1250.20">
    <property type="entry name" value="MFS general substrate transporter like domains"/>
    <property type="match status" value="2"/>
</dbReference>
<feature type="transmembrane region" description="Helical" evidence="1">
    <location>
        <begin position="300"/>
        <end position="323"/>
    </location>
</feature>
<feature type="transmembrane region" description="Helical" evidence="1">
    <location>
        <begin position="275"/>
        <end position="294"/>
    </location>
</feature>
<protein>
    <submittedName>
        <fullName evidence="2">MFS transporter</fullName>
    </submittedName>
</protein>
<feature type="transmembrane region" description="Helical" evidence="1">
    <location>
        <begin position="243"/>
        <end position="263"/>
    </location>
</feature>
<dbReference type="PANTHER" id="PTHR23523">
    <property type="match status" value="1"/>
</dbReference>
<dbReference type="Pfam" id="PF07690">
    <property type="entry name" value="MFS_1"/>
    <property type="match status" value="1"/>
</dbReference>
<gene>
    <name evidence="2" type="ORF">Pme01_50130</name>
</gene>